<feature type="transmembrane region" description="Helical" evidence="1">
    <location>
        <begin position="199"/>
        <end position="219"/>
    </location>
</feature>
<reference evidence="2 3" key="1">
    <citation type="submission" date="2017-05" db="EMBL/GenBank/DDBJ databases">
        <title>Vagococcus spp. assemblies.</title>
        <authorList>
            <person name="Gulvik C.A."/>
        </authorList>
    </citation>
    <scope>NUCLEOTIDE SEQUENCE [LARGE SCALE GENOMIC DNA]</scope>
    <source>
        <strain evidence="2 3">NCFB 2777</strain>
    </source>
</reference>
<feature type="transmembrane region" description="Helical" evidence="1">
    <location>
        <begin position="442"/>
        <end position="468"/>
    </location>
</feature>
<name>A0A429ZU96_9ENTE</name>
<dbReference type="AlphaFoldDB" id="A0A429ZU96"/>
<feature type="transmembrane region" description="Helical" evidence="1">
    <location>
        <begin position="504"/>
        <end position="529"/>
    </location>
</feature>
<proteinExistence type="predicted"/>
<feature type="transmembrane region" description="Helical" evidence="1">
    <location>
        <begin position="415"/>
        <end position="433"/>
    </location>
</feature>
<feature type="transmembrane region" description="Helical" evidence="1">
    <location>
        <begin position="352"/>
        <end position="370"/>
    </location>
</feature>
<keyword evidence="1" id="KW-0812">Transmembrane</keyword>
<feature type="transmembrane region" description="Helical" evidence="1">
    <location>
        <begin position="225"/>
        <end position="244"/>
    </location>
</feature>
<keyword evidence="1" id="KW-0472">Membrane</keyword>
<dbReference type="EMBL" id="NGJU01000003">
    <property type="protein sequence ID" value="RST97245.1"/>
    <property type="molecule type" value="Genomic_DNA"/>
</dbReference>
<evidence type="ECO:0000313" key="3">
    <source>
        <dbReference type="Proteomes" id="UP000287239"/>
    </source>
</evidence>
<organism evidence="2 3">
    <name type="scientific">Vagococcus salmoninarum</name>
    <dbReference type="NCBI Taxonomy" id="2739"/>
    <lineage>
        <taxon>Bacteria</taxon>
        <taxon>Bacillati</taxon>
        <taxon>Bacillota</taxon>
        <taxon>Bacilli</taxon>
        <taxon>Lactobacillales</taxon>
        <taxon>Enterococcaceae</taxon>
        <taxon>Vagococcus</taxon>
    </lineage>
</organism>
<sequence length="537" mass="61175">MKTISQYFQSFWYFENSKLRIKINGLLYYLRKIPLIGKKIPETIYKNYELKDILFVLGVIANLLTKVLMKGLWLGIPLAMASFNPLPVSGSMFEEGIIYWLILVPLGMNFYEGFYQMLEPKELDYVAHYQISPKKFFRSQMFVSTLYNGLAYLPIFIVLGISQKSGLLPINLILCYLTSGFVFFTLGRKLIDLKLPMRIAFASFYLLFLLSLIYGSAYFDVNEVVLKGVKSFWGLLILSGLLYISQRKLFNYQKEGEYFNKVMAKSFDLKTKSQLAASSTNTYLGDGIKMQKALTLGGKSYSNLKGSHYLNALLFSRYGLTLKKQLLRRVLIILSVGIGGVVLLSFIGKEQLTEKLMIGLLPTLFFVMYLANFGKKIVQLAFINCDSSMLFYPFYREAKTILAGFFFRFWKTLLYNSGIALAIFLPIACFGLVNPGILSLKFFLILTFLLISLAFLFSFHELFIYYLLQPFTSDLEVINPIYKGVSGALYWVAYLNLQSNASGLNYVIIISVASLLYVLIGLIIISLVAPKTFRFKG</sequence>
<dbReference type="Proteomes" id="UP000287239">
    <property type="component" value="Unassembled WGS sequence"/>
</dbReference>
<dbReference type="OrthoDB" id="1710898at2"/>
<feature type="transmembrane region" description="Helical" evidence="1">
    <location>
        <begin position="53"/>
        <end position="76"/>
    </location>
</feature>
<feature type="transmembrane region" description="Helical" evidence="1">
    <location>
        <begin position="326"/>
        <end position="346"/>
    </location>
</feature>
<feature type="transmembrane region" description="Helical" evidence="1">
    <location>
        <begin position="167"/>
        <end position="187"/>
    </location>
</feature>
<evidence type="ECO:0000313" key="2">
    <source>
        <dbReference type="EMBL" id="RST97245.1"/>
    </source>
</evidence>
<protein>
    <submittedName>
        <fullName evidence="2">Uncharacterized protein</fullName>
    </submittedName>
</protein>
<gene>
    <name evidence="2" type="ORF">CBF35_03075</name>
</gene>
<dbReference type="GeneID" id="98567337"/>
<comment type="caution">
    <text evidence="2">The sequence shown here is derived from an EMBL/GenBank/DDBJ whole genome shotgun (WGS) entry which is preliminary data.</text>
</comment>
<accession>A0A429ZU96</accession>
<keyword evidence="1" id="KW-1133">Transmembrane helix</keyword>
<dbReference type="RefSeq" id="WP_126778473.1">
    <property type="nucleotide sequence ID" value="NZ_NGJU01000003.1"/>
</dbReference>
<feature type="transmembrane region" description="Helical" evidence="1">
    <location>
        <begin position="480"/>
        <end position="497"/>
    </location>
</feature>
<keyword evidence="3" id="KW-1185">Reference proteome</keyword>
<feature type="transmembrane region" description="Helical" evidence="1">
    <location>
        <begin position="141"/>
        <end position="161"/>
    </location>
</feature>
<evidence type="ECO:0000256" key="1">
    <source>
        <dbReference type="SAM" id="Phobius"/>
    </source>
</evidence>
<feature type="transmembrane region" description="Helical" evidence="1">
    <location>
        <begin position="96"/>
        <end position="115"/>
    </location>
</feature>